<keyword evidence="14 20" id="KW-0573">Peptidoglycan synthesis</keyword>
<evidence type="ECO:0000313" key="23">
    <source>
        <dbReference type="Proteomes" id="UP000184520"/>
    </source>
</evidence>
<keyword evidence="12 20" id="KW-0521">NADP</keyword>
<dbReference type="GO" id="GO:0009252">
    <property type="term" value="P:peptidoglycan biosynthetic process"/>
    <property type="evidence" value="ECO:0007669"/>
    <property type="project" value="UniProtKB-UniRule"/>
</dbReference>
<keyword evidence="17 20" id="KW-0961">Cell wall biogenesis/degradation</keyword>
<evidence type="ECO:0000256" key="4">
    <source>
        <dbReference type="ARBA" id="ARBA00004752"/>
    </source>
</evidence>
<dbReference type="GO" id="GO:0051301">
    <property type="term" value="P:cell division"/>
    <property type="evidence" value="ECO:0007669"/>
    <property type="project" value="UniProtKB-KW"/>
</dbReference>
<dbReference type="InterPro" id="IPR016169">
    <property type="entry name" value="FAD-bd_PCMH_sub2"/>
</dbReference>
<evidence type="ECO:0000256" key="20">
    <source>
        <dbReference type="HAMAP-Rule" id="MF_00037"/>
    </source>
</evidence>
<evidence type="ECO:0000256" key="7">
    <source>
        <dbReference type="ARBA" id="ARBA00015188"/>
    </source>
</evidence>
<gene>
    <name evidence="20" type="primary">murB</name>
    <name evidence="22" type="ORF">SAMN05216361_3480</name>
</gene>
<feature type="active site" evidence="20">
    <location>
        <position position="318"/>
    </location>
</feature>
<dbReference type="PANTHER" id="PTHR21071">
    <property type="entry name" value="UDP-N-ACETYLENOLPYRUVOYLGLUCOSAMINE REDUCTASE"/>
    <property type="match status" value="1"/>
</dbReference>
<keyword evidence="23" id="KW-1185">Reference proteome</keyword>
<accession>A0A1M5P724</accession>
<dbReference type="Proteomes" id="UP000184520">
    <property type="component" value="Unassembled WGS sequence"/>
</dbReference>
<evidence type="ECO:0000259" key="21">
    <source>
        <dbReference type="PROSITE" id="PS51387"/>
    </source>
</evidence>
<dbReference type="InterPro" id="IPR036635">
    <property type="entry name" value="MurB_C_sf"/>
</dbReference>
<dbReference type="GO" id="GO:0071949">
    <property type="term" value="F:FAD binding"/>
    <property type="evidence" value="ECO:0007669"/>
    <property type="project" value="InterPro"/>
</dbReference>
<sequence length="330" mass="36224">MPELTHRHTFALPSHCKQLQTFDSVSSLLSAYRTDVPVYILGGGSNSIFIEDFDGLVLLNDIKGIDVKLGEDGVRLTVGGGENWHALVAYTVKKGWRGLENLALIPGSVGAAPIQNIGAYGLEVGERIEQVDVVSLDTGEQFSLSQQECEFGYRDSIFKRPEHSRWIVTHVHFFLPSDIAPVTQYAELDALSDPTVEDIFNTVIAVRQRKLPDPARLGNAGSFFKNPVILTSHFDKLRQQYPSMPGYEVNATQTKVPAAWLIDTAGFKGQCKNGVCSYQHQPLVLVNQNAVSGKAVVEFAQAIIESVETTFGIRLEPEVRLVGKTGLVTL</sequence>
<dbReference type="NCBIfam" id="NF000755">
    <property type="entry name" value="PRK00046.1"/>
    <property type="match status" value="1"/>
</dbReference>
<dbReference type="RefSeq" id="WP_073324414.1">
    <property type="nucleotide sequence ID" value="NZ_FQWD01000005.1"/>
</dbReference>
<dbReference type="PANTHER" id="PTHR21071:SF4">
    <property type="entry name" value="UDP-N-ACETYLENOLPYRUVOYLGLUCOSAMINE REDUCTASE"/>
    <property type="match status" value="1"/>
</dbReference>
<keyword evidence="10 20" id="KW-0285">Flavoprotein</keyword>
<dbReference type="PROSITE" id="PS51387">
    <property type="entry name" value="FAD_PCMH"/>
    <property type="match status" value="1"/>
</dbReference>
<dbReference type="OrthoDB" id="9804753at2"/>
<evidence type="ECO:0000313" key="22">
    <source>
        <dbReference type="EMBL" id="SHG97249.1"/>
    </source>
</evidence>
<feature type="active site" evidence="20">
    <location>
        <position position="154"/>
    </location>
</feature>
<comment type="subcellular location">
    <subcellularLocation>
        <location evidence="3 20">Cytoplasm</location>
    </subcellularLocation>
</comment>
<evidence type="ECO:0000256" key="5">
    <source>
        <dbReference type="ARBA" id="ARBA00010485"/>
    </source>
</evidence>
<dbReference type="GO" id="GO:0008360">
    <property type="term" value="P:regulation of cell shape"/>
    <property type="evidence" value="ECO:0007669"/>
    <property type="project" value="UniProtKB-KW"/>
</dbReference>
<evidence type="ECO:0000256" key="10">
    <source>
        <dbReference type="ARBA" id="ARBA00022630"/>
    </source>
</evidence>
<dbReference type="Gene3D" id="3.90.78.10">
    <property type="entry name" value="UDP-N-acetylenolpyruvoylglucosamine reductase, C-terminal domain"/>
    <property type="match status" value="1"/>
</dbReference>
<comment type="similarity">
    <text evidence="5 20">Belongs to the MurB family.</text>
</comment>
<keyword evidence="13 20" id="KW-0133">Cell shape</keyword>
<reference evidence="23" key="1">
    <citation type="submission" date="2016-11" db="EMBL/GenBank/DDBJ databases">
        <authorList>
            <person name="Varghese N."/>
            <person name="Submissions S."/>
        </authorList>
    </citation>
    <scope>NUCLEOTIDE SEQUENCE [LARGE SCALE GENOMIC DNA]</scope>
    <source>
        <strain evidence="23">CGMCC 1.8995</strain>
    </source>
</reference>
<dbReference type="InterPro" id="IPR036318">
    <property type="entry name" value="FAD-bd_PCMH-like_sf"/>
</dbReference>
<evidence type="ECO:0000256" key="3">
    <source>
        <dbReference type="ARBA" id="ARBA00004496"/>
    </source>
</evidence>
<comment type="catalytic activity">
    <reaction evidence="19 20">
        <text>UDP-N-acetyl-alpha-D-muramate + NADP(+) = UDP-N-acetyl-3-O-(1-carboxyvinyl)-alpha-D-glucosamine + NADPH + H(+)</text>
        <dbReference type="Rhea" id="RHEA:12248"/>
        <dbReference type="ChEBI" id="CHEBI:15378"/>
        <dbReference type="ChEBI" id="CHEBI:57783"/>
        <dbReference type="ChEBI" id="CHEBI:58349"/>
        <dbReference type="ChEBI" id="CHEBI:68483"/>
        <dbReference type="ChEBI" id="CHEBI:70757"/>
        <dbReference type="EC" id="1.3.1.98"/>
    </reaction>
</comment>
<evidence type="ECO:0000256" key="14">
    <source>
        <dbReference type="ARBA" id="ARBA00022984"/>
    </source>
</evidence>
<evidence type="ECO:0000256" key="15">
    <source>
        <dbReference type="ARBA" id="ARBA00023002"/>
    </source>
</evidence>
<dbReference type="AlphaFoldDB" id="A0A1M5P724"/>
<dbReference type="GO" id="GO:0005829">
    <property type="term" value="C:cytosol"/>
    <property type="evidence" value="ECO:0007669"/>
    <property type="project" value="TreeGrafter"/>
</dbReference>
<comment type="function">
    <text evidence="2 20">Cell wall formation.</text>
</comment>
<keyword evidence="11 20" id="KW-0274">FAD</keyword>
<dbReference type="Gene3D" id="3.30.43.10">
    <property type="entry name" value="Uridine Diphospho-n-acetylenolpyruvylglucosamine Reductase, domain 2"/>
    <property type="match status" value="1"/>
</dbReference>
<evidence type="ECO:0000256" key="12">
    <source>
        <dbReference type="ARBA" id="ARBA00022857"/>
    </source>
</evidence>
<proteinExistence type="inferred from homology"/>
<dbReference type="UniPathway" id="UPA00219"/>
<evidence type="ECO:0000256" key="11">
    <source>
        <dbReference type="ARBA" id="ARBA00022827"/>
    </source>
</evidence>
<evidence type="ECO:0000256" key="17">
    <source>
        <dbReference type="ARBA" id="ARBA00023316"/>
    </source>
</evidence>
<dbReference type="InterPro" id="IPR006094">
    <property type="entry name" value="Oxid_FAD_bind_N"/>
</dbReference>
<dbReference type="InterPro" id="IPR016167">
    <property type="entry name" value="FAD-bd_PCMH_sub1"/>
</dbReference>
<dbReference type="SUPFAM" id="SSF56176">
    <property type="entry name" value="FAD-binding/transporter-associated domain-like"/>
    <property type="match status" value="1"/>
</dbReference>
<dbReference type="SUPFAM" id="SSF56194">
    <property type="entry name" value="Uridine diphospho-N-Acetylenolpyruvylglucosamine reductase, MurB, C-terminal domain"/>
    <property type="match status" value="1"/>
</dbReference>
<dbReference type="InterPro" id="IPR011601">
    <property type="entry name" value="MurB_C"/>
</dbReference>
<dbReference type="STRING" id="634436.SAMN05216361_3480"/>
<feature type="domain" description="FAD-binding PCMH-type" evidence="21">
    <location>
        <begin position="12"/>
        <end position="178"/>
    </location>
</feature>
<dbReference type="EMBL" id="FQWD01000005">
    <property type="protein sequence ID" value="SHG97249.1"/>
    <property type="molecule type" value="Genomic_DNA"/>
</dbReference>
<feature type="active site" description="Proton donor" evidence="20">
    <location>
        <position position="222"/>
    </location>
</feature>
<evidence type="ECO:0000256" key="19">
    <source>
        <dbReference type="ARBA" id="ARBA00048914"/>
    </source>
</evidence>
<dbReference type="GO" id="GO:0071555">
    <property type="term" value="P:cell wall organization"/>
    <property type="evidence" value="ECO:0007669"/>
    <property type="project" value="UniProtKB-KW"/>
</dbReference>
<keyword evidence="9 20" id="KW-0132">Cell division</keyword>
<evidence type="ECO:0000256" key="13">
    <source>
        <dbReference type="ARBA" id="ARBA00022960"/>
    </source>
</evidence>
<evidence type="ECO:0000256" key="2">
    <source>
        <dbReference type="ARBA" id="ARBA00003921"/>
    </source>
</evidence>
<evidence type="ECO:0000256" key="18">
    <source>
        <dbReference type="ARBA" id="ARBA00031026"/>
    </source>
</evidence>
<evidence type="ECO:0000256" key="16">
    <source>
        <dbReference type="ARBA" id="ARBA00023306"/>
    </source>
</evidence>
<dbReference type="Pfam" id="PF02873">
    <property type="entry name" value="MurB_C"/>
    <property type="match status" value="1"/>
</dbReference>
<protein>
    <recommendedName>
        <fullName evidence="7 20">UDP-N-acetylenolpyruvoylglucosamine reductase</fullName>
        <ecNumber evidence="6 20">1.3.1.98</ecNumber>
    </recommendedName>
    <alternativeName>
        <fullName evidence="18 20">UDP-N-acetylmuramate dehydrogenase</fullName>
    </alternativeName>
</protein>
<keyword evidence="8 20" id="KW-0963">Cytoplasm</keyword>
<name>A0A1M5P724_9ALTE</name>
<organism evidence="22 23">
    <name type="scientific">Marisediminitalea aggregata</name>
    <dbReference type="NCBI Taxonomy" id="634436"/>
    <lineage>
        <taxon>Bacteria</taxon>
        <taxon>Pseudomonadati</taxon>
        <taxon>Pseudomonadota</taxon>
        <taxon>Gammaproteobacteria</taxon>
        <taxon>Alteromonadales</taxon>
        <taxon>Alteromonadaceae</taxon>
        <taxon>Marisediminitalea</taxon>
    </lineage>
</organism>
<keyword evidence="15 20" id="KW-0560">Oxidoreductase</keyword>
<evidence type="ECO:0000256" key="6">
    <source>
        <dbReference type="ARBA" id="ARBA00012518"/>
    </source>
</evidence>
<dbReference type="Gene3D" id="3.30.465.10">
    <property type="match status" value="1"/>
</dbReference>
<dbReference type="InterPro" id="IPR016166">
    <property type="entry name" value="FAD-bd_PCMH"/>
</dbReference>
<evidence type="ECO:0000256" key="9">
    <source>
        <dbReference type="ARBA" id="ARBA00022618"/>
    </source>
</evidence>
<dbReference type="HAMAP" id="MF_00037">
    <property type="entry name" value="MurB"/>
    <property type="match status" value="1"/>
</dbReference>
<dbReference type="NCBIfam" id="TIGR00179">
    <property type="entry name" value="murB"/>
    <property type="match status" value="1"/>
</dbReference>
<comment type="pathway">
    <text evidence="4 20">Cell wall biogenesis; peptidoglycan biosynthesis.</text>
</comment>
<dbReference type="EC" id="1.3.1.98" evidence="6 20"/>
<dbReference type="InterPro" id="IPR003170">
    <property type="entry name" value="MurB"/>
</dbReference>
<dbReference type="GO" id="GO:0008762">
    <property type="term" value="F:UDP-N-acetylmuramate dehydrogenase activity"/>
    <property type="evidence" value="ECO:0007669"/>
    <property type="project" value="UniProtKB-UniRule"/>
</dbReference>
<dbReference type="Pfam" id="PF01565">
    <property type="entry name" value="FAD_binding_4"/>
    <property type="match status" value="1"/>
</dbReference>
<evidence type="ECO:0000256" key="8">
    <source>
        <dbReference type="ARBA" id="ARBA00022490"/>
    </source>
</evidence>
<comment type="cofactor">
    <cofactor evidence="1 20">
        <name>FAD</name>
        <dbReference type="ChEBI" id="CHEBI:57692"/>
    </cofactor>
</comment>
<evidence type="ECO:0000256" key="1">
    <source>
        <dbReference type="ARBA" id="ARBA00001974"/>
    </source>
</evidence>
<keyword evidence="16 20" id="KW-0131">Cell cycle</keyword>